<feature type="non-terminal residue" evidence="2">
    <location>
        <position position="81"/>
    </location>
</feature>
<dbReference type="GO" id="GO:0003700">
    <property type="term" value="F:DNA-binding transcription factor activity"/>
    <property type="evidence" value="ECO:0007669"/>
    <property type="project" value="InterPro"/>
</dbReference>
<proteinExistence type="predicted"/>
<evidence type="ECO:0000313" key="2">
    <source>
        <dbReference type="EMBL" id="GAH94643.1"/>
    </source>
</evidence>
<comment type="caution">
    <text evidence="2">The sequence shown here is derived from an EMBL/GenBank/DDBJ whole genome shotgun (WGS) entry which is preliminary data.</text>
</comment>
<dbReference type="Pfam" id="PF00126">
    <property type="entry name" value="HTH_1"/>
    <property type="match status" value="1"/>
</dbReference>
<evidence type="ECO:0000259" key="1">
    <source>
        <dbReference type="Pfam" id="PF00126"/>
    </source>
</evidence>
<reference evidence="2" key="1">
    <citation type="journal article" date="2014" name="Front. Microbiol.">
        <title>High frequency of phylogenetically diverse reductive dehalogenase-homologous genes in deep subseafloor sedimentary metagenomes.</title>
        <authorList>
            <person name="Kawai M."/>
            <person name="Futagami T."/>
            <person name="Toyoda A."/>
            <person name="Takaki Y."/>
            <person name="Nishi S."/>
            <person name="Hori S."/>
            <person name="Arai W."/>
            <person name="Tsubouchi T."/>
            <person name="Morono Y."/>
            <person name="Uchiyama I."/>
            <person name="Ito T."/>
            <person name="Fujiyama A."/>
            <person name="Inagaki F."/>
            <person name="Takami H."/>
        </authorList>
    </citation>
    <scope>NUCLEOTIDE SEQUENCE</scope>
    <source>
        <strain evidence="2">Expedition CK06-06</strain>
    </source>
</reference>
<dbReference type="Gene3D" id="1.10.10.10">
    <property type="entry name" value="Winged helix-like DNA-binding domain superfamily/Winged helix DNA-binding domain"/>
    <property type="match status" value="1"/>
</dbReference>
<name>X1LKJ7_9ZZZZ</name>
<sequence>DILHRVERTGSLRQAAAEINMSYSQAWNLMKDLEKRLGFDLLKRKVGGEKGGGSEITEEARELMMKFKIFRKRADRSLHSL</sequence>
<gene>
    <name evidence="2" type="ORF">S03H2_71818</name>
</gene>
<dbReference type="InterPro" id="IPR000847">
    <property type="entry name" value="LysR_HTH_N"/>
</dbReference>
<protein>
    <recommendedName>
        <fullName evidence="1">HTH lysR-type domain-containing protein</fullName>
    </recommendedName>
</protein>
<dbReference type="PANTHER" id="PTHR30432">
    <property type="entry name" value="TRANSCRIPTIONAL REGULATOR MODE"/>
    <property type="match status" value="1"/>
</dbReference>
<dbReference type="EMBL" id="BARU01048247">
    <property type="protein sequence ID" value="GAH94643.1"/>
    <property type="molecule type" value="Genomic_DNA"/>
</dbReference>
<dbReference type="InterPro" id="IPR036390">
    <property type="entry name" value="WH_DNA-bd_sf"/>
</dbReference>
<feature type="domain" description="HTH lysR-type" evidence="1">
    <location>
        <begin position="2"/>
        <end position="60"/>
    </location>
</feature>
<dbReference type="AlphaFoldDB" id="X1LKJ7"/>
<dbReference type="InterPro" id="IPR051815">
    <property type="entry name" value="Molybdate_resp_trans_reg"/>
</dbReference>
<feature type="non-terminal residue" evidence="2">
    <location>
        <position position="1"/>
    </location>
</feature>
<dbReference type="SUPFAM" id="SSF46785">
    <property type="entry name" value="Winged helix' DNA-binding domain"/>
    <property type="match status" value="1"/>
</dbReference>
<dbReference type="InterPro" id="IPR036388">
    <property type="entry name" value="WH-like_DNA-bd_sf"/>
</dbReference>
<dbReference type="PANTHER" id="PTHR30432:SF1">
    <property type="entry name" value="DNA-BINDING TRANSCRIPTIONAL DUAL REGULATOR MODE"/>
    <property type="match status" value="1"/>
</dbReference>
<accession>X1LKJ7</accession>
<organism evidence="2">
    <name type="scientific">marine sediment metagenome</name>
    <dbReference type="NCBI Taxonomy" id="412755"/>
    <lineage>
        <taxon>unclassified sequences</taxon>
        <taxon>metagenomes</taxon>
        <taxon>ecological metagenomes</taxon>
    </lineage>
</organism>